<dbReference type="GO" id="GO:0009228">
    <property type="term" value="P:thiamine biosynthetic process"/>
    <property type="evidence" value="ECO:0007669"/>
    <property type="project" value="UniProtKB-KW"/>
</dbReference>
<dbReference type="Proteomes" id="UP000824076">
    <property type="component" value="Unassembled WGS sequence"/>
</dbReference>
<reference evidence="4" key="2">
    <citation type="journal article" date="2021" name="PeerJ">
        <title>Extensive microbial diversity within the chicken gut microbiome revealed by metagenomics and culture.</title>
        <authorList>
            <person name="Gilroy R."/>
            <person name="Ravi A."/>
            <person name="Getino M."/>
            <person name="Pursley I."/>
            <person name="Horton D.L."/>
            <person name="Alikhan N.F."/>
            <person name="Baker D."/>
            <person name="Gharbi K."/>
            <person name="Hall N."/>
            <person name="Watson M."/>
            <person name="Adriaenssens E.M."/>
            <person name="Foster-Nyarko E."/>
            <person name="Jarju S."/>
            <person name="Secka A."/>
            <person name="Antonio M."/>
            <person name="Oren A."/>
            <person name="Chaudhuri R.R."/>
            <person name="La Ragione R."/>
            <person name="Hildebrand F."/>
            <person name="Pallen M.J."/>
        </authorList>
    </citation>
    <scope>NUCLEOTIDE SEQUENCE</scope>
    <source>
        <strain evidence="4">17073</strain>
    </source>
</reference>
<dbReference type="InterPro" id="IPR022998">
    <property type="entry name" value="ThiamineP_synth_TenI"/>
</dbReference>
<comment type="pathway">
    <text evidence="1">Cofactor biosynthesis; thiamine diphosphate biosynthesis.</text>
</comment>
<dbReference type="CDD" id="cd00564">
    <property type="entry name" value="TMP_TenI"/>
    <property type="match status" value="1"/>
</dbReference>
<dbReference type="SUPFAM" id="SSF51391">
    <property type="entry name" value="Thiamin phosphate synthase"/>
    <property type="match status" value="1"/>
</dbReference>
<sequence length="195" mass="22416">MSFKLIAITREVVEIDESCRICNLIDAGFDYVHIRKPALQKNEMQQFIESIPTRYYNRLKLHDHFDLADKYDLAGIHLNSRNRTAPTGFQKHVSKSCHAIEELRDIDRFEYVFLSPIFDSISKQGYKARFSKNELENSSNLISEKVMALGGVADKHIPYLQKIGFGGCALLGYLPWADDYLSFVQKINSIVNHVK</sequence>
<name>A0A9D1IKB6_9BACT</name>
<dbReference type="PANTHER" id="PTHR20857">
    <property type="entry name" value="THIAMINE-PHOSPHATE PYROPHOSPHORYLASE"/>
    <property type="match status" value="1"/>
</dbReference>
<dbReference type="GO" id="GO:0004789">
    <property type="term" value="F:thiamine-phosphate diphosphorylase activity"/>
    <property type="evidence" value="ECO:0007669"/>
    <property type="project" value="TreeGrafter"/>
</dbReference>
<dbReference type="EMBL" id="DVMS01000130">
    <property type="protein sequence ID" value="HIU38903.1"/>
    <property type="molecule type" value="Genomic_DNA"/>
</dbReference>
<evidence type="ECO:0000313" key="4">
    <source>
        <dbReference type="EMBL" id="HIU38903.1"/>
    </source>
</evidence>
<comment type="caution">
    <text evidence="4">The sequence shown here is derived from an EMBL/GenBank/DDBJ whole genome shotgun (WGS) entry which is preliminary data.</text>
</comment>
<evidence type="ECO:0000256" key="2">
    <source>
        <dbReference type="ARBA" id="ARBA00022977"/>
    </source>
</evidence>
<dbReference type="GO" id="GO:0005737">
    <property type="term" value="C:cytoplasm"/>
    <property type="evidence" value="ECO:0007669"/>
    <property type="project" value="TreeGrafter"/>
</dbReference>
<dbReference type="PANTHER" id="PTHR20857:SF15">
    <property type="entry name" value="THIAMINE-PHOSPHATE SYNTHASE"/>
    <property type="match status" value="1"/>
</dbReference>
<reference evidence="4" key="1">
    <citation type="submission" date="2020-10" db="EMBL/GenBank/DDBJ databases">
        <authorList>
            <person name="Gilroy R."/>
        </authorList>
    </citation>
    <scope>NUCLEOTIDE SEQUENCE</scope>
    <source>
        <strain evidence="4">17073</strain>
    </source>
</reference>
<evidence type="ECO:0000259" key="3">
    <source>
        <dbReference type="Pfam" id="PF02581"/>
    </source>
</evidence>
<proteinExistence type="predicted"/>
<accession>A0A9D1IKB6</accession>
<gene>
    <name evidence="4" type="ORF">IAD18_04470</name>
</gene>
<dbReference type="InterPro" id="IPR013785">
    <property type="entry name" value="Aldolase_TIM"/>
</dbReference>
<dbReference type="InterPro" id="IPR036206">
    <property type="entry name" value="ThiamineP_synth_sf"/>
</dbReference>
<dbReference type="Pfam" id="PF02581">
    <property type="entry name" value="TMP-TENI"/>
    <property type="match status" value="1"/>
</dbReference>
<dbReference type="Gene3D" id="3.20.20.70">
    <property type="entry name" value="Aldolase class I"/>
    <property type="match status" value="1"/>
</dbReference>
<protein>
    <submittedName>
        <fullName evidence="4">Thiamine phosphate synthase</fullName>
    </submittedName>
</protein>
<feature type="domain" description="Thiamine phosphate synthase/TenI" evidence="3">
    <location>
        <begin position="20"/>
        <end position="171"/>
    </location>
</feature>
<organism evidence="4 5">
    <name type="scientific">Candidatus Limisoma intestinavium</name>
    <dbReference type="NCBI Taxonomy" id="2840856"/>
    <lineage>
        <taxon>Bacteria</taxon>
        <taxon>Pseudomonadati</taxon>
        <taxon>Bacteroidota</taxon>
        <taxon>Bacteroidia</taxon>
        <taxon>Bacteroidales</taxon>
        <taxon>Candidatus Limisoma</taxon>
    </lineage>
</organism>
<keyword evidence="2" id="KW-0784">Thiamine biosynthesis</keyword>
<evidence type="ECO:0000256" key="1">
    <source>
        <dbReference type="ARBA" id="ARBA00004948"/>
    </source>
</evidence>
<dbReference type="AlphaFoldDB" id="A0A9D1IKB6"/>
<evidence type="ECO:0000313" key="5">
    <source>
        <dbReference type="Proteomes" id="UP000824076"/>
    </source>
</evidence>